<dbReference type="Gene3D" id="1.20.1250.20">
    <property type="entry name" value="MFS general substrate transporter like domains"/>
    <property type="match status" value="1"/>
</dbReference>
<dbReference type="SUPFAM" id="SSF48600">
    <property type="entry name" value="Chorismate mutase II"/>
    <property type="match status" value="1"/>
</dbReference>
<dbReference type="SMART" id="SM00830">
    <property type="entry name" value="CM_2"/>
    <property type="match status" value="1"/>
</dbReference>
<feature type="transmembrane region" description="Helical" evidence="8">
    <location>
        <begin position="27"/>
        <end position="46"/>
    </location>
</feature>
<dbReference type="EMBL" id="AYYR01000009">
    <property type="protein sequence ID" value="KRM77507.1"/>
    <property type="molecule type" value="Genomic_DNA"/>
</dbReference>
<dbReference type="GO" id="GO:0022857">
    <property type="term" value="F:transmembrane transporter activity"/>
    <property type="evidence" value="ECO:0007669"/>
    <property type="project" value="InterPro"/>
</dbReference>
<evidence type="ECO:0000259" key="9">
    <source>
        <dbReference type="PROSITE" id="PS50850"/>
    </source>
</evidence>
<organism evidence="11 12">
    <name type="scientific">Secundilactobacillus collinoides DSM 20515 = JCM 1123</name>
    <dbReference type="NCBI Taxonomy" id="1423733"/>
    <lineage>
        <taxon>Bacteria</taxon>
        <taxon>Bacillati</taxon>
        <taxon>Bacillota</taxon>
        <taxon>Bacilli</taxon>
        <taxon>Lactobacillales</taxon>
        <taxon>Lactobacillaceae</taxon>
        <taxon>Secundilactobacillus</taxon>
    </lineage>
</organism>
<dbReference type="PROSITE" id="PS50850">
    <property type="entry name" value="MFS"/>
    <property type="match status" value="1"/>
</dbReference>
<evidence type="ECO:0000256" key="3">
    <source>
        <dbReference type="ARBA" id="ARBA00022448"/>
    </source>
</evidence>
<dbReference type="InterPro" id="IPR011701">
    <property type="entry name" value="MFS"/>
</dbReference>
<comment type="similarity">
    <text evidence="2">Belongs to the major facilitator superfamily.</text>
</comment>
<dbReference type="PANTHER" id="PTHR23514">
    <property type="entry name" value="BYPASS OF STOP CODON PROTEIN 6"/>
    <property type="match status" value="1"/>
</dbReference>
<accession>A0A0R2BQA5</accession>
<dbReference type="InterPro" id="IPR051788">
    <property type="entry name" value="MFS_Transporter"/>
</dbReference>
<feature type="transmembrane region" description="Helical" evidence="8">
    <location>
        <begin position="227"/>
        <end position="252"/>
    </location>
</feature>
<feature type="transmembrane region" description="Helical" evidence="8">
    <location>
        <begin position="52"/>
        <end position="74"/>
    </location>
</feature>
<evidence type="ECO:0000313" key="12">
    <source>
        <dbReference type="Proteomes" id="UP000051845"/>
    </source>
</evidence>
<name>A0A0R2BQA5_SECCO</name>
<evidence type="ECO:0000259" key="10">
    <source>
        <dbReference type="PROSITE" id="PS51168"/>
    </source>
</evidence>
<evidence type="ECO:0000256" key="1">
    <source>
        <dbReference type="ARBA" id="ARBA00004651"/>
    </source>
</evidence>
<feature type="transmembrane region" description="Helical" evidence="8">
    <location>
        <begin position="322"/>
        <end position="340"/>
    </location>
</feature>
<feature type="transmembrane region" description="Helical" evidence="8">
    <location>
        <begin position="112"/>
        <end position="131"/>
    </location>
</feature>
<feature type="domain" description="Major facilitator superfamily (MFS) profile" evidence="9">
    <location>
        <begin position="1"/>
        <end position="343"/>
    </location>
</feature>
<gene>
    <name evidence="11" type="ORF">FC82_GL002862</name>
</gene>
<feature type="region of interest" description="Disordered" evidence="7">
    <location>
        <begin position="429"/>
        <end position="455"/>
    </location>
</feature>
<evidence type="ECO:0000256" key="7">
    <source>
        <dbReference type="SAM" id="MobiDB-lite"/>
    </source>
</evidence>
<dbReference type="InterPro" id="IPR020846">
    <property type="entry name" value="MFS_dom"/>
</dbReference>
<evidence type="ECO:0000256" key="8">
    <source>
        <dbReference type="SAM" id="Phobius"/>
    </source>
</evidence>
<dbReference type="GO" id="GO:0046417">
    <property type="term" value="P:chorismate metabolic process"/>
    <property type="evidence" value="ECO:0007669"/>
    <property type="project" value="InterPro"/>
</dbReference>
<feature type="transmembrane region" description="Helical" evidence="8">
    <location>
        <begin position="289"/>
        <end position="310"/>
    </location>
</feature>
<keyword evidence="3" id="KW-0813">Transport</keyword>
<evidence type="ECO:0000256" key="5">
    <source>
        <dbReference type="ARBA" id="ARBA00022989"/>
    </source>
</evidence>
<dbReference type="GO" id="GO:0004106">
    <property type="term" value="F:chorismate mutase activity"/>
    <property type="evidence" value="ECO:0007669"/>
    <property type="project" value="InterPro"/>
</dbReference>
<evidence type="ECO:0000256" key="2">
    <source>
        <dbReference type="ARBA" id="ARBA00008335"/>
    </source>
</evidence>
<protein>
    <submittedName>
        <fullName evidence="11">Transport protein</fullName>
    </submittedName>
</protein>
<keyword evidence="5 8" id="KW-1133">Transmembrane helix</keyword>
<dbReference type="InterPro" id="IPR036263">
    <property type="entry name" value="Chorismate_II_sf"/>
</dbReference>
<dbReference type="PROSITE" id="PS51168">
    <property type="entry name" value="CHORISMATE_MUT_2"/>
    <property type="match status" value="1"/>
</dbReference>
<comment type="caution">
    <text evidence="11">The sequence shown here is derived from an EMBL/GenBank/DDBJ whole genome shotgun (WGS) entry which is preliminary data.</text>
</comment>
<evidence type="ECO:0000256" key="6">
    <source>
        <dbReference type="ARBA" id="ARBA00023136"/>
    </source>
</evidence>
<dbReference type="Proteomes" id="UP000051845">
    <property type="component" value="Unassembled WGS sequence"/>
</dbReference>
<dbReference type="InterPro" id="IPR002701">
    <property type="entry name" value="CM_II_prokaryot"/>
</dbReference>
<keyword evidence="4 8" id="KW-0812">Transmembrane</keyword>
<comment type="subcellular location">
    <subcellularLocation>
        <location evidence="1">Cell membrane</location>
        <topology evidence="1">Multi-pass membrane protein</topology>
    </subcellularLocation>
</comment>
<dbReference type="PATRIC" id="fig|1423733.4.peg.2988"/>
<dbReference type="SUPFAM" id="SSF103473">
    <property type="entry name" value="MFS general substrate transporter"/>
    <property type="match status" value="1"/>
</dbReference>
<dbReference type="InterPro" id="IPR036259">
    <property type="entry name" value="MFS_trans_sf"/>
</dbReference>
<dbReference type="Pfam" id="PF01817">
    <property type="entry name" value="CM_2"/>
    <property type="match status" value="1"/>
</dbReference>
<dbReference type="Gene3D" id="1.20.59.10">
    <property type="entry name" value="Chorismate mutase"/>
    <property type="match status" value="1"/>
</dbReference>
<sequence>MVSGIGIGRLLAYFVFGYLSDRFGRKFLIYVGVFSYLIFFLGMPFVKNIQLAYLFAIMAGIANSALDSGTYPTFVEMGGKSSASNVFIKAFMSVGEFILPLLVATLDTQKMWFGWSFMVAAVILVANFFLLNRVTFPKRNQVDETTELAQEHLSRPKKWIATAALSIYGYTSMAIMILFTQWITMFATNELNYSALIGHGLLSLYSIGSISGVIVTFALLRRQVSEAGLLVVNNALSLVALVILCTTSIQWLSAAVCFVFGFTAAGGMMQVALNIFLRLYPQHKGLVTGTYFTFGSVATFTVPVVTGWLSKQSIARAMDADIIVGILGTIVVLLVAMTVGRQASLTTARKEINHLDKDIVKLLAKRFDAVTMVNEAKRASNLPVMDHGREDQVLKRVAENDPNPETRAYMQDIYTHIMRNSREYQAKLTTENALKDKETVKHDKPLPASSQLTNK</sequence>
<evidence type="ECO:0000256" key="4">
    <source>
        <dbReference type="ARBA" id="ARBA00022692"/>
    </source>
</evidence>
<dbReference type="PANTHER" id="PTHR23514:SF3">
    <property type="entry name" value="BYPASS OF STOP CODON PROTEIN 6"/>
    <property type="match status" value="1"/>
</dbReference>
<dbReference type="AlphaFoldDB" id="A0A0R2BQA5"/>
<proteinExistence type="inferred from homology"/>
<feature type="transmembrane region" description="Helical" evidence="8">
    <location>
        <begin position="159"/>
        <end position="184"/>
    </location>
</feature>
<feature type="compositionally biased region" description="Basic and acidic residues" evidence="7">
    <location>
        <begin position="433"/>
        <end position="445"/>
    </location>
</feature>
<feature type="transmembrane region" description="Helical" evidence="8">
    <location>
        <begin position="86"/>
        <end position="106"/>
    </location>
</feature>
<dbReference type="GO" id="GO:0005886">
    <property type="term" value="C:plasma membrane"/>
    <property type="evidence" value="ECO:0007669"/>
    <property type="project" value="UniProtKB-SubCell"/>
</dbReference>
<feature type="domain" description="Chorismate mutase" evidence="10">
    <location>
        <begin position="339"/>
        <end position="429"/>
    </location>
</feature>
<keyword evidence="6 8" id="KW-0472">Membrane</keyword>
<evidence type="ECO:0000313" key="11">
    <source>
        <dbReference type="EMBL" id="KRM77507.1"/>
    </source>
</evidence>
<dbReference type="Pfam" id="PF07690">
    <property type="entry name" value="MFS_1"/>
    <property type="match status" value="1"/>
</dbReference>
<dbReference type="InterPro" id="IPR036979">
    <property type="entry name" value="CM_dom_sf"/>
</dbReference>
<feature type="transmembrane region" description="Helical" evidence="8">
    <location>
        <begin position="258"/>
        <end position="277"/>
    </location>
</feature>
<reference evidence="11 12" key="1">
    <citation type="journal article" date="2015" name="Genome Announc.">
        <title>Expanding the biotechnology potential of lactobacilli through comparative genomics of 213 strains and associated genera.</title>
        <authorList>
            <person name="Sun Z."/>
            <person name="Harris H.M."/>
            <person name="McCann A."/>
            <person name="Guo C."/>
            <person name="Argimon S."/>
            <person name="Zhang W."/>
            <person name="Yang X."/>
            <person name="Jeffery I.B."/>
            <person name="Cooney J.C."/>
            <person name="Kagawa T.F."/>
            <person name="Liu W."/>
            <person name="Song Y."/>
            <person name="Salvetti E."/>
            <person name="Wrobel A."/>
            <person name="Rasinkangas P."/>
            <person name="Parkhill J."/>
            <person name="Rea M.C."/>
            <person name="O'Sullivan O."/>
            <person name="Ritari J."/>
            <person name="Douillard F.P."/>
            <person name="Paul Ross R."/>
            <person name="Yang R."/>
            <person name="Briner A.E."/>
            <person name="Felis G.E."/>
            <person name="de Vos W.M."/>
            <person name="Barrangou R."/>
            <person name="Klaenhammer T.R."/>
            <person name="Caufield P.W."/>
            <person name="Cui Y."/>
            <person name="Zhang H."/>
            <person name="O'Toole P.W."/>
        </authorList>
    </citation>
    <scope>NUCLEOTIDE SEQUENCE [LARGE SCALE GENOMIC DNA]</scope>
    <source>
        <strain evidence="11 12">DSM 20515</strain>
    </source>
</reference>
<feature type="transmembrane region" description="Helical" evidence="8">
    <location>
        <begin position="196"/>
        <end position="220"/>
    </location>
</feature>